<dbReference type="EMBL" id="JAFMYU010000033">
    <property type="protein sequence ID" value="MBO0934534.1"/>
    <property type="molecule type" value="Genomic_DNA"/>
</dbReference>
<dbReference type="RefSeq" id="WP_207338500.1">
    <property type="nucleotide sequence ID" value="NZ_JAFMYU010000033.1"/>
</dbReference>
<feature type="transmembrane region" description="Helical" evidence="1">
    <location>
        <begin position="200"/>
        <end position="219"/>
    </location>
</feature>
<gene>
    <name evidence="2" type="ORF">J2I48_26220</name>
</gene>
<keyword evidence="3" id="KW-1185">Reference proteome</keyword>
<sequence>MLTQTGYLSGPSAAMIRVLVGVFLALLLATFYNRTPNYDDAWFAEQAYWLAHDGRVRSELFRGVNGWEKQLFIFHKGFIYFGTLVQWLFGFSLPAGKSVGAIWTALLGLMLWVYGRQVEDGWALWLLLLLYVANGAVIELAFVNRPEPMYTVLGFGSFCLLTTNRWPGAAALAGLAVFTHLNGLCFVVAGVGWLLSSRQWWRAIGFGLVAGLVSSLYSLDVALSGQWATFWMQLTNEPALAHISGVSDKLIIILNVYRQFFINRTTTAFTMLVLGTLLLNARRLLTNQTHPARPSALYLLWLVIGFALVTRTHTPNYAFIFVPFCAVVVARCIVSVYQCQPVMSRQAAGFYGLLTLYLLAGAAKAVYTIRTNYTTPVLAEQNARMAALIGHPGANVLAPVSFFYNQMSRYHLQAVDAYLFYYQSITGKKLTNAVLFSLAESTNMAAVITYDGKGPTASLSDTRPLPDSLNHIGHYHCVYQDRWNSLYLPDR</sequence>
<feature type="transmembrane region" description="Helical" evidence="1">
    <location>
        <begin position="170"/>
        <end position="195"/>
    </location>
</feature>
<keyword evidence="1" id="KW-1133">Transmembrane helix</keyword>
<comment type="caution">
    <text evidence="2">The sequence shown here is derived from an EMBL/GenBank/DDBJ whole genome shotgun (WGS) entry which is preliminary data.</text>
</comment>
<feature type="transmembrane region" description="Helical" evidence="1">
    <location>
        <begin position="12"/>
        <end position="32"/>
    </location>
</feature>
<dbReference type="AlphaFoldDB" id="A0A939G962"/>
<name>A0A939G962_9BACT</name>
<evidence type="ECO:0000313" key="3">
    <source>
        <dbReference type="Proteomes" id="UP000664795"/>
    </source>
</evidence>
<keyword evidence="1" id="KW-0812">Transmembrane</keyword>
<proteinExistence type="predicted"/>
<feature type="transmembrane region" description="Helical" evidence="1">
    <location>
        <begin position="71"/>
        <end position="89"/>
    </location>
</feature>
<organism evidence="2 3">
    <name type="scientific">Fibrella aquatilis</name>
    <dbReference type="NCBI Taxonomy" id="2817059"/>
    <lineage>
        <taxon>Bacteria</taxon>
        <taxon>Pseudomonadati</taxon>
        <taxon>Bacteroidota</taxon>
        <taxon>Cytophagia</taxon>
        <taxon>Cytophagales</taxon>
        <taxon>Spirosomataceae</taxon>
        <taxon>Fibrella</taxon>
    </lineage>
</organism>
<feature type="transmembrane region" description="Helical" evidence="1">
    <location>
        <begin position="122"/>
        <end position="143"/>
    </location>
</feature>
<feature type="transmembrane region" description="Helical" evidence="1">
    <location>
        <begin position="269"/>
        <end position="285"/>
    </location>
</feature>
<keyword evidence="1" id="KW-0472">Membrane</keyword>
<protein>
    <submittedName>
        <fullName evidence="2">Uncharacterized protein</fullName>
    </submittedName>
</protein>
<feature type="transmembrane region" description="Helical" evidence="1">
    <location>
        <begin position="317"/>
        <end position="337"/>
    </location>
</feature>
<evidence type="ECO:0000313" key="2">
    <source>
        <dbReference type="EMBL" id="MBO0934534.1"/>
    </source>
</evidence>
<accession>A0A939G962</accession>
<reference evidence="2 3" key="1">
    <citation type="submission" date="2021-03" db="EMBL/GenBank/DDBJ databases">
        <title>Fibrella sp. HMF5036 genome sequencing and assembly.</title>
        <authorList>
            <person name="Kang H."/>
            <person name="Kim H."/>
            <person name="Bae S."/>
            <person name="Joh K."/>
        </authorList>
    </citation>
    <scope>NUCLEOTIDE SEQUENCE [LARGE SCALE GENOMIC DNA]</scope>
    <source>
        <strain evidence="2 3">HMF5036</strain>
    </source>
</reference>
<feature type="transmembrane region" description="Helical" evidence="1">
    <location>
        <begin position="95"/>
        <end position="115"/>
    </location>
</feature>
<feature type="transmembrane region" description="Helical" evidence="1">
    <location>
        <begin position="349"/>
        <end position="367"/>
    </location>
</feature>
<dbReference type="Proteomes" id="UP000664795">
    <property type="component" value="Unassembled WGS sequence"/>
</dbReference>
<feature type="transmembrane region" description="Helical" evidence="1">
    <location>
        <begin position="291"/>
        <end position="310"/>
    </location>
</feature>
<evidence type="ECO:0000256" key="1">
    <source>
        <dbReference type="SAM" id="Phobius"/>
    </source>
</evidence>